<proteinExistence type="predicted"/>
<organism evidence="2 3">
    <name type="scientific">Eumeta variegata</name>
    <name type="common">Bagworm moth</name>
    <name type="synonym">Eumeta japonica</name>
    <dbReference type="NCBI Taxonomy" id="151549"/>
    <lineage>
        <taxon>Eukaryota</taxon>
        <taxon>Metazoa</taxon>
        <taxon>Ecdysozoa</taxon>
        <taxon>Arthropoda</taxon>
        <taxon>Hexapoda</taxon>
        <taxon>Insecta</taxon>
        <taxon>Pterygota</taxon>
        <taxon>Neoptera</taxon>
        <taxon>Endopterygota</taxon>
        <taxon>Lepidoptera</taxon>
        <taxon>Glossata</taxon>
        <taxon>Ditrysia</taxon>
        <taxon>Tineoidea</taxon>
        <taxon>Psychidae</taxon>
        <taxon>Oiketicinae</taxon>
        <taxon>Eumeta</taxon>
    </lineage>
</organism>
<keyword evidence="3" id="KW-1185">Reference proteome</keyword>
<accession>A0A4C1Y812</accession>
<sequence>MPRETAAAIRAYLDASRQSLAQLIARGAGGSGSRAASKGNDRTLPPELTNSPTARQGLAIDTSPSAVERSICSAKRGGVRSVCHSRSRDRSESDLGAPDPTLA</sequence>
<comment type="caution">
    <text evidence="2">The sequence shown here is derived from an EMBL/GenBank/DDBJ whole genome shotgun (WGS) entry which is preliminary data.</text>
</comment>
<dbReference type="Proteomes" id="UP000299102">
    <property type="component" value="Unassembled WGS sequence"/>
</dbReference>
<evidence type="ECO:0000256" key="1">
    <source>
        <dbReference type="SAM" id="MobiDB-lite"/>
    </source>
</evidence>
<dbReference type="AlphaFoldDB" id="A0A4C1Y812"/>
<evidence type="ECO:0000313" key="3">
    <source>
        <dbReference type="Proteomes" id="UP000299102"/>
    </source>
</evidence>
<protein>
    <submittedName>
        <fullName evidence="2">Uncharacterized protein</fullName>
    </submittedName>
</protein>
<evidence type="ECO:0000313" key="2">
    <source>
        <dbReference type="EMBL" id="GBP70699.1"/>
    </source>
</evidence>
<feature type="region of interest" description="Disordered" evidence="1">
    <location>
        <begin position="27"/>
        <end position="103"/>
    </location>
</feature>
<gene>
    <name evidence="2" type="ORF">EVAR_56201_1</name>
</gene>
<name>A0A4C1Y812_EUMVA</name>
<reference evidence="2 3" key="1">
    <citation type="journal article" date="2019" name="Commun. Biol.">
        <title>The bagworm genome reveals a unique fibroin gene that provides high tensile strength.</title>
        <authorList>
            <person name="Kono N."/>
            <person name="Nakamura H."/>
            <person name="Ohtoshi R."/>
            <person name="Tomita M."/>
            <person name="Numata K."/>
            <person name="Arakawa K."/>
        </authorList>
    </citation>
    <scope>NUCLEOTIDE SEQUENCE [LARGE SCALE GENOMIC DNA]</scope>
</reference>
<dbReference type="EMBL" id="BGZK01001083">
    <property type="protein sequence ID" value="GBP70699.1"/>
    <property type="molecule type" value="Genomic_DNA"/>
</dbReference>